<evidence type="ECO:0000259" key="21">
    <source>
        <dbReference type="PROSITE" id="PS50112"/>
    </source>
</evidence>
<name>A0ABT5NQ51_9PSED</name>
<dbReference type="Pfam" id="PF00512">
    <property type="entry name" value="HisKA"/>
    <property type="match status" value="1"/>
</dbReference>
<dbReference type="InterPro" id="IPR035965">
    <property type="entry name" value="PAS-like_dom_sf"/>
</dbReference>
<evidence type="ECO:0000256" key="6">
    <source>
        <dbReference type="ARBA" id="ARBA00022553"/>
    </source>
</evidence>
<keyword evidence="14" id="KW-0902">Two-component regulatory system</keyword>
<evidence type="ECO:0000313" key="25">
    <source>
        <dbReference type="Proteomes" id="UP001148203"/>
    </source>
</evidence>
<accession>A0ABT5NQ51</accession>
<comment type="subcellular location">
    <subcellularLocation>
        <location evidence="2">Cell inner membrane</location>
        <topology evidence="2">Multi-pass membrane protein</topology>
    </subcellularLocation>
</comment>
<organism evidence="24 25">
    <name type="scientific">Pseudomonas fontis</name>
    <dbReference type="NCBI Taxonomy" id="2942633"/>
    <lineage>
        <taxon>Bacteria</taxon>
        <taxon>Pseudomonadati</taxon>
        <taxon>Pseudomonadota</taxon>
        <taxon>Gammaproteobacteria</taxon>
        <taxon>Pseudomonadales</taxon>
        <taxon>Pseudomonadaceae</taxon>
        <taxon>Pseudomonas</taxon>
    </lineage>
</organism>
<proteinExistence type="predicted"/>
<dbReference type="InterPro" id="IPR036097">
    <property type="entry name" value="HisK_dim/P_sf"/>
</dbReference>
<evidence type="ECO:0000259" key="22">
    <source>
        <dbReference type="PROSITE" id="PS50113"/>
    </source>
</evidence>
<dbReference type="PRINTS" id="PR00344">
    <property type="entry name" value="BCTRLSENSOR"/>
</dbReference>
<keyword evidence="25" id="KW-1185">Reference proteome</keyword>
<feature type="domain" description="Response regulatory" evidence="20">
    <location>
        <begin position="967"/>
        <end position="1087"/>
    </location>
</feature>
<evidence type="ECO:0000259" key="20">
    <source>
        <dbReference type="PROSITE" id="PS50110"/>
    </source>
</evidence>
<dbReference type="InterPro" id="IPR036890">
    <property type="entry name" value="HATPase_C_sf"/>
</dbReference>
<dbReference type="EC" id="2.7.13.3" evidence="3"/>
<dbReference type="PANTHER" id="PTHR43047:SF72">
    <property type="entry name" value="OSMOSENSING HISTIDINE PROTEIN KINASE SLN1"/>
    <property type="match status" value="1"/>
</dbReference>
<dbReference type="Pfam" id="PF08448">
    <property type="entry name" value="PAS_4"/>
    <property type="match status" value="1"/>
</dbReference>
<dbReference type="CDD" id="cd13705">
    <property type="entry name" value="PBP2_BvgS_D1"/>
    <property type="match status" value="1"/>
</dbReference>
<dbReference type="PROSITE" id="PS50113">
    <property type="entry name" value="PAC"/>
    <property type="match status" value="1"/>
</dbReference>
<keyword evidence="6 17" id="KW-0597">Phosphoprotein</keyword>
<feature type="chain" id="PRO_5046350956" description="histidine kinase" evidence="18">
    <location>
        <begin position="26"/>
        <end position="1212"/>
    </location>
</feature>
<dbReference type="CDD" id="cd00130">
    <property type="entry name" value="PAS"/>
    <property type="match status" value="1"/>
</dbReference>
<dbReference type="SUPFAM" id="SSF47226">
    <property type="entry name" value="Histidine-containing phosphotransfer domain, HPT domain"/>
    <property type="match status" value="1"/>
</dbReference>
<dbReference type="InterPro" id="IPR001638">
    <property type="entry name" value="Solute-binding_3/MltF_N"/>
</dbReference>
<evidence type="ECO:0000256" key="16">
    <source>
        <dbReference type="PROSITE-ProRule" id="PRU00110"/>
    </source>
</evidence>
<dbReference type="CDD" id="cd13707">
    <property type="entry name" value="PBP2_BvgS_D2"/>
    <property type="match status" value="1"/>
</dbReference>
<dbReference type="Gene3D" id="3.40.190.10">
    <property type="entry name" value="Periplasmic binding protein-like II"/>
    <property type="match status" value="4"/>
</dbReference>
<evidence type="ECO:0000256" key="11">
    <source>
        <dbReference type="ARBA" id="ARBA00022777"/>
    </source>
</evidence>
<dbReference type="Gene3D" id="3.40.50.2300">
    <property type="match status" value="1"/>
</dbReference>
<dbReference type="Gene3D" id="1.10.287.130">
    <property type="match status" value="1"/>
</dbReference>
<dbReference type="InterPro" id="IPR013656">
    <property type="entry name" value="PAS_4"/>
</dbReference>
<dbReference type="InterPro" id="IPR000014">
    <property type="entry name" value="PAS"/>
</dbReference>
<dbReference type="Pfam" id="PF00497">
    <property type="entry name" value="SBP_bac_3"/>
    <property type="match status" value="2"/>
</dbReference>
<dbReference type="SMART" id="SM00091">
    <property type="entry name" value="PAS"/>
    <property type="match status" value="1"/>
</dbReference>
<evidence type="ECO:0000256" key="13">
    <source>
        <dbReference type="ARBA" id="ARBA00022989"/>
    </source>
</evidence>
<evidence type="ECO:0000256" key="10">
    <source>
        <dbReference type="ARBA" id="ARBA00022741"/>
    </source>
</evidence>
<gene>
    <name evidence="24" type="ORF">M5G11_07000</name>
</gene>
<reference evidence="24 25" key="1">
    <citation type="submission" date="2022-05" db="EMBL/GenBank/DDBJ databases">
        <title>Novel Pseudomonas spp. Isolated from a Rainbow Trout Aquaculture Facility.</title>
        <authorList>
            <person name="Testerman T."/>
            <person name="Graf J."/>
        </authorList>
    </citation>
    <scope>NUCLEOTIDE SEQUENCE [LARGE SCALE GENOMIC DNA]</scope>
    <source>
        <strain evidence="24 25">ID681</strain>
    </source>
</reference>
<dbReference type="PANTHER" id="PTHR43047">
    <property type="entry name" value="TWO-COMPONENT HISTIDINE PROTEIN KINASE"/>
    <property type="match status" value="1"/>
</dbReference>
<dbReference type="InterPro" id="IPR011006">
    <property type="entry name" value="CheY-like_superfamily"/>
</dbReference>
<sequence>MIKRSAVLLRVLILLVLGAATPAHATGEALALLGRSSAEGLHLQLSEPDRQWLKDKKVLVLGVSAPDYPPFEITNDEKTLEGLTADYVNLLGQLLKVQISIRRYPSRDDVLDALRNHEIDLLGTANDFDGGQRGIALSRAYAEDQPTVITRSGEGLRLDPALSGKKIAMLYHYLPADSVSAYYPQAEVKLYDSLLSAISAVSFGEADVYIGDSISASYLINQNYLNNVQLSDFSRLEVGNFAFAVAADNQRLLRSVNAALETIPVGERMTILRRWGGGTTGMPVQTRLQLSDAEQKWLEQHPKVRVGINRNLMPLSFFNENGRFSGISADLLSKVSLRTGLKFEAVPAASVGELQELLKDGQVDMLGAFVPNEARQANLLFTRPYLISPFVLVTRTGAREPTGLAMLSGKTLALARGSVLYEYVKSRFPDIQLVAAENTPESVRLVASGQVDAASTSLISLGYMIAHEYEGTLRINGTVGSIPARFALATPRNQPELYSILDKALLSIPPEEMDELIRRWRGDFVVESSYWVSHRSTVIKGFAVAAIALLLALLWVAYLRGMIRKREAIQRALNDQMEFMRVLVDGTPHPIYVRDRQGRLLSCNHAYLEVFGVQRDQVVGRTVLNVEALDSIPEAQHYHDDYMKVMELGLPRITDRKLTLPNRKVLTIYHWMLPYRDGAGEVVGMIAGWVDVSERQRLVEQLQVAKNQADDANRAKTTFLATMSHEIRTPMNAVLGMLELAMKKAEQGMLDQLAIQVASEAAQGMLELIGDILDVARIESGKLTLSPVRGNLAQLAQSTSRMFEGLAREKRLVLMRDIDPATDLDVLIDPLRLKQIVSNLLGNAIKFTSSGSVKLVLQRLPCANPLRLRIRLAVEDSGCGISQADQLRLAQPFSQASNNEISARAGSGLGLYISRTLCEMMGGTFELRSVLGEGTQVSVELEVAVLAAELDAFKQTPAPLKQARALRILVVDDYPANRLLLTQQLNYLGHKVVNAVDGEQGFKQWSKRGPFDVVITDCNMPVMNGYELAKAIRRAEQASAAANCKILGFTANAQSEERLRCRQAGMNDCLFKPINIQELAAQFAELALDEVQNHAIAPVEAGGIDLSNLKLSQSGDPGAVQALLESLLVSVEEDLNTLAILAVQDDRTALAGLAHRIKGGAGIVKHSALILACSRLEVECAARNNDLELANSVEQLRQCMHHFEEALLNAVQ</sequence>
<keyword evidence="5" id="KW-0997">Cell inner membrane</keyword>
<dbReference type="Pfam" id="PF00072">
    <property type="entry name" value="Response_reg"/>
    <property type="match status" value="1"/>
</dbReference>
<evidence type="ECO:0000256" key="14">
    <source>
        <dbReference type="ARBA" id="ARBA00023012"/>
    </source>
</evidence>
<dbReference type="Gene3D" id="3.30.450.20">
    <property type="entry name" value="PAS domain"/>
    <property type="match status" value="1"/>
</dbReference>
<evidence type="ECO:0000256" key="2">
    <source>
        <dbReference type="ARBA" id="ARBA00004429"/>
    </source>
</evidence>
<keyword evidence="4" id="KW-1003">Cell membrane</keyword>
<dbReference type="PROSITE" id="PS50112">
    <property type="entry name" value="PAS"/>
    <property type="match status" value="1"/>
</dbReference>
<keyword evidence="9 18" id="KW-0732">Signal</keyword>
<feature type="domain" description="Histidine kinase" evidence="19">
    <location>
        <begin position="722"/>
        <end position="945"/>
    </location>
</feature>
<protein>
    <recommendedName>
        <fullName evidence="3">histidine kinase</fullName>
        <ecNumber evidence="3">2.7.13.3</ecNumber>
    </recommendedName>
</protein>
<dbReference type="SUPFAM" id="SSF52172">
    <property type="entry name" value="CheY-like"/>
    <property type="match status" value="1"/>
</dbReference>
<dbReference type="CDD" id="cd16922">
    <property type="entry name" value="HATPase_EvgS-ArcB-TorS-like"/>
    <property type="match status" value="1"/>
</dbReference>
<feature type="signal peptide" evidence="18">
    <location>
        <begin position="1"/>
        <end position="25"/>
    </location>
</feature>
<keyword evidence="8" id="KW-0812">Transmembrane</keyword>
<evidence type="ECO:0000256" key="18">
    <source>
        <dbReference type="SAM" id="SignalP"/>
    </source>
</evidence>
<dbReference type="SUPFAM" id="SSF47384">
    <property type="entry name" value="Homodimeric domain of signal transducing histidine kinase"/>
    <property type="match status" value="1"/>
</dbReference>
<dbReference type="Pfam" id="PF01627">
    <property type="entry name" value="Hpt"/>
    <property type="match status" value="1"/>
</dbReference>
<evidence type="ECO:0000256" key="3">
    <source>
        <dbReference type="ARBA" id="ARBA00012438"/>
    </source>
</evidence>
<dbReference type="SMART" id="SM00448">
    <property type="entry name" value="REC"/>
    <property type="match status" value="1"/>
</dbReference>
<keyword evidence="15" id="KW-0472">Membrane</keyword>
<dbReference type="RefSeq" id="WP_273909179.1">
    <property type="nucleotide sequence ID" value="NZ_JAMDGX010000006.1"/>
</dbReference>
<feature type="domain" description="HPt" evidence="23">
    <location>
        <begin position="1116"/>
        <end position="1210"/>
    </location>
</feature>
<evidence type="ECO:0000256" key="15">
    <source>
        <dbReference type="ARBA" id="ARBA00023136"/>
    </source>
</evidence>
<dbReference type="InterPro" id="IPR003661">
    <property type="entry name" value="HisK_dim/P_dom"/>
</dbReference>
<dbReference type="SMART" id="SM00387">
    <property type="entry name" value="HATPase_c"/>
    <property type="match status" value="1"/>
</dbReference>
<evidence type="ECO:0000256" key="9">
    <source>
        <dbReference type="ARBA" id="ARBA00022729"/>
    </source>
</evidence>
<feature type="modified residue" description="Phosphohistidine" evidence="16">
    <location>
        <position position="1155"/>
    </location>
</feature>
<dbReference type="SUPFAM" id="SSF55874">
    <property type="entry name" value="ATPase domain of HSP90 chaperone/DNA topoisomerase II/histidine kinase"/>
    <property type="match status" value="1"/>
</dbReference>
<evidence type="ECO:0000256" key="12">
    <source>
        <dbReference type="ARBA" id="ARBA00022840"/>
    </source>
</evidence>
<keyword evidence="10" id="KW-0547">Nucleotide-binding</keyword>
<evidence type="ECO:0000256" key="1">
    <source>
        <dbReference type="ARBA" id="ARBA00000085"/>
    </source>
</evidence>
<feature type="modified residue" description="4-aspartylphosphate" evidence="17">
    <location>
        <position position="1017"/>
    </location>
</feature>
<evidence type="ECO:0000256" key="4">
    <source>
        <dbReference type="ARBA" id="ARBA00022475"/>
    </source>
</evidence>
<keyword evidence="12" id="KW-0067">ATP-binding</keyword>
<dbReference type="PROSITE" id="PS50109">
    <property type="entry name" value="HIS_KIN"/>
    <property type="match status" value="1"/>
</dbReference>
<evidence type="ECO:0000313" key="24">
    <source>
        <dbReference type="EMBL" id="MDD0990286.1"/>
    </source>
</evidence>
<dbReference type="Pfam" id="PF02518">
    <property type="entry name" value="HATPase_c"/>
    <property type="match status" value="1"/>
</dbReference>
<dbReference type="PROSITE" id="PS50110">
    <property type="entry name" value="RESPONSE_REGULATORY"/>
    <property type="match status" value="1"/>
</dbReference>
<feature type="domain" description="PAS" evidence="21">
    <location>
        <begin position="576"/>
        <end position="624"/>
    </location>
</feature>
<keyword evidence="13" id="KW-1133">Transmembrane helix</keyword>
<dbReference type="InterPro" id="IPR004358">
    <property type="entry name" value="Sig_transdc_His_kin-like_C"/>
</dbReference>
<evidence type="ECO:0000259" key="23">
    <source>
        <dbReference type="PROSITE" id="PS50894"/>
    </source>
</evidence>
<evidence type="ECO:0000256" key="5">
    <source>
        <dbReference type="ARBA" id="ARBA00022519"/>
    </source>
</evidence>
<dbReference type="EMBL" id="JAMDGY010000018">
    <property type="protein sequence ID" value="MDD0990286.1"/>
    <property type="molecule type" value="Genomic_DNA"/>
</dbReference>
<dbReference type="InterPro" id="IPR008207">
    <property type="entry name" value="Sig_transdc_His_kin_Hpt_dom"/>
</dbReference>
<dbReference type="SUPFAM" id="SSF53850">
    <property type="entry name" value="Periplasmic binding protein-like II"/>
    <property type="match status" value="2"/>
</dbReference>
<dbReference type="InterPro" id="IPR036641">
    <property type="entry name" value="HPT_dom_sf"/>
</dbReference>
<keyword evidence="7" id="KW-0808">Transferase</keyword>
<keyword evidence="11" id="KW-0418">Kinase</keyword>
<dbReference type="SMART" id="SM00388">
    <property type="entry name" value="HisKA"/>
    <property type="match status" value="1"/>
</dbReference>
<comment type="catalytic activity">
    <reaction evidence="1">
        <text>ATP + protein L-histidine = ADP + protein N-phospho-L-histidine.</text>
        <dbReference type="EC" id="2.7.13.3"/>
    </reaction>
</comment>
<feature type="domain" description="PAC" evidence="22">
    <location>
        <begin position="652"/>
        <end position="704"/>
    </location>
</feature>
<dbReference type="InterPro" id="IPR049870">
    <property type="entry name" value="BvgS-like_periplasmic1"/>
</dbReference>
<dbReference type="InterPro" id="IPR005467">
    <property type="entry name" value="His_kinase_dom"/>
</dbReference>
<evidence type="ECO:0000256" key="8">
    <source>
        <dbReference type="ARBA" id="ARBA00022692"/>
    </source>
</evidence>
<dbReference type="InterPro" id="IPR049871">
    <property type="entry name" value="BvgS-like_periplasmic2"/>
</dbReference>
<dbReference type="InterPro" id="IPR000700">
    <property type="entry name" value="PAS-assoc_C"/>
</dbReference>
<dbReference type="InterPro" id="IPR001789">
    <property type="entry name" value="Sig_transdc_resp-reg_receiver"/>
</dbReference>
<evidence type="ECO:0000259" key="19">
    <source>
        <dbReference type="PROSITE" id="PS50109"/>
    </source>
</evidence>
<evidence type="ECO:0000256" key="17">
    <source>
        <dbReference type="PROSITE-ProRule" id="PRU00169"/>
    </source>
</evidence>
<dbReference type="CDD" id="cd17546">
    <property type="entry name" value="REC_hyHK_CKI1_RcsC-like"/>
    <property type="match status" value="1"/>
</dbReference>
<comment type="caution">
    <text evidence="24">The sequence shown here is derived from an EMBL/GenBank/DDBJ whole genome shotgun (WGS) entry which is preliminary data.</text>
</comment>
<dbReference type="NCBIfam" id="TIGR00229">
    <property type="entry name" value="sensory_box"/>
    <property type="match status" value="1"/>
</dbReference>
<dbReference type="SUPFAM" id="SSF55785">
    <property type="entry name" value="PYP-like sensor domain (PAS domain)"/>
    <property type="match status" value="1"/>
</dbReference>
<dbReference type="PROSITE" id="PS50894">
    <property type="entry name" value="HPT"/>
    <property type="match status" value="1"/>
</dbReference>
<dbReference type="Gene3D" id="1.20.120.160">
    <property type="entry name" value="HPT domain"/>
    <property type="match status" value="1"/>
</dbReference>
<dbReference type="Proteomes" id="UP001148203">
    <property type="component" value="Unassembled WGS sequence"/>
</dbReference>
<dbReference type="InterPro" id="IPR003594">
    <property type="entry name" value="HATPase_dom"/>
</dbReference>
<evidence type="ECO:0000256" key="7">
    <source>
        <dbReference type="ARBA" id="ARBA00022679"/>
    </source>
</evidence>
<dbReference type="CDD" id="cd00082">
    <property type="entry name" value="HisKA"/>
    <property type="match status" value="1"/>
</dbReference>
<dbReference type="SMART" id="SM00062">
    <property type="entry name" value="PBPb"/>
    <property type="match status" value="2"/>
</dbReference>
<dbReference type="Gene3D" id="3.30.565.10">
    <property type="entry name" value="Histidine kinase-like ATPase, C-terminal domain"/>
    <property type="match status" value="1"/>
</dbReference>